<dbReference type="SMART" id="SM00595">
    <property type="entry name" value="MADF"/>
    <property type="match status" value="1"/>
</dbReference>
<evidence type="ECO:0000259" key="1">
    <source>
        <dbReference type="PROSITE" id="PS51029"/>
    </source>
</evidence>
<sequence>MSEEENNIRFVQIIEKYSCLYNYNLSEYSRRDVTEKAWCDIAEETNSTVSLAKDKWKNLTSIFVRKRKLPPSGPGKKGKPYYLNKYMEFIVPLIKTQNTGQGNVLPPPLSPASDTIVEQVVENDKMAEQDHSLVERNKILILPPPLLFLNLYKENENTKI</sequence>
<dbReference type="Proteomes" id="UP000504635">
    <property type="component" value="Unplaced"/>
</dbReference>
<reference evidence="3" key="1">
    <citation type="submission" date="2025-08" db="UniProtKB">
        <authorList>
            <consortium name="RefSeq"/>
        </authorList>
    </citation>
    <scope>IDENTIFICATION</scope>
    <source>
        <tissue evidence="3">Gonads</tissue>
    </source>
</reference>
<feature type="domain" description="MADF" evidence="1">
    <location>
        <begin position="9"/>
        <end position="95"/>
    </location>
</feature>
<dbReference type="PROSITE" id="PS51029">
    <property type="entry name" value="MADF"/>
    <property type="match status" value="1"/>
</dbReference>
<dbReference type="RefSeq" id="XP_030758047.1">
    <property type="nucleotide sequence ID" value="XM_030902187.1"/>
</dbReference>
<evidence type="ECO:0000313" key="3">
    <source>
        <dbReference type="RefSeq" id="XP_030758047.1"/>
    </source>
</evidence>
<dbReference type="PANTHER" id="PTHR12243">
    <property type="entry name" value="MADF DOMAIN TRANSCRIPTION FACTOR"/>
    <property type="match status" value="1"/>
</dbReference>
<dbReference type="AlphaFoldDB" id="A0A6J2Y2W1"/>
<dbReference type="InterPro" id="IPR039353">
    <property type="entry name" value="TF_Adf1"/>
</dbReference>
<dbReference type="KEGG" id="soy:115883776"/>
<keyword evidence="2" id="KW-1185">Reference proteome</keyword>
<proteinExistence type="predicted"/>
<dbReference type="Pfam" id="PF10545">
    <property type="entry name" value="MADF_DNA_bdg"/>
    <property type="match status" value="1"/>
</dbReference>
<dbReference type="GO" id="GO:0005667">
    <property type="term" value="C:transcription regulator complex"/>
    <property type="evidence" value="ECO:0007669"/>
    <property type="project" value="TreeGrafter"/>
</dbReference>
<organism evidence="2 3">
    <name type="scientific">Sitophilus oryzae</name>
    <name type="common">Rice weevil</name>
    <name type="synonym">Curculio oryzae</name>
    <dbReference type="NCBI Taxonomy" id="7048"/>
    <lineage>
        <taxon>Eukaryota</taxon>
        <taxon>Metazoa</taxon>
        <taxon>Ecdysozoa</taxon>
        <taxon>Arthropoda</taxon>
        <taxon>Hexapoda</taxon>
        <taxon>Insecta</taxon>
        <taxon>Pterygota</taxon>
        <taxon>Neoptera</taxon>
        <taxon>Endopterygota</taxon>
        <taxon>Coleoptera</taxon>
        <taxon>Polyphaga</taxon>
        <taxon>Cucujiformia</taxon>
        <taxon>Curculionidae</taxon>
        <taxon>Dryophthorinae</taxon>
        <taxon>Sitophilus</taxon>
    </lineage>
</organism>
<dbReference type="GO" id="GO:0005634">
    <property type="term" value="C:nucleus"/>
    <property type="evidence" value="ECO:0007669"/>
    <property type="project" value="TreeGrafter"/>
</dbReference>
<dbReference type="InterPro" id="IPR006578">
    <property type="entry name" value="MADF-dom"/>
</dbReference>
<dbReference type="PANTHER" id="PTHR12243:SF60">
    <property type="entry name" value="SI:CH211-15D5.12-RELATED"/>
    <property type="match status" value="1"/>
</dbReference>
<dbReference type="GO" id="GO:0006357">
    <property type="term" value="P:regulation of transcription by RNA polymerase II"/>
    <property type="evidence" value="ECO:0007669"/>
    <property type="project" value="TreeGrafter"/>
</dbReference>
<name>A0A6J2Y2W1_SITOR</name>
<dbReference type="InParanoid" id="A0A6J2Y2W1"/>
<accession>A0A6J2Y2W1</accession>
<dbReference type="OrthoDB" id="6147983at2759"/>
<dbReference type="GeneID" id="115883776"/>
<evidence type="ECO:0000313" key="2">
    <source>
        <dbReference type="Proteomes" id="UP000504635"/>
    </source>
</evidence>
<protein>
    <submittedName>
        <fullName evidence="3">Uncharacterized protein LOC115883776</fullName>
    </submittedName>
</protein>
<gene>
    <name evidence="3" type="primary">LOC115883776</name>
</gene>